<feature type="repeat" description="WD" evidence="1">
    <location>
        <begin position="1"/>
        <end position="42"/>
    </location>
</feature>
<organism evidence="2 3">
    <name type="scientific">Hydnomerulius pinastri MD-312</name>
    <dbReference type="NCBI Taxonomy" id="994086"/>
    <lineage>
        <taxon>Eukaryota</taxon>
        <taxon>Fungi</taxon>
        <taxon>Dikarya</taxon>
        <taxon>Basidiomycota</taxon>
        <taxon>Agaricomycotina</taxon>
        <taxon>Agaricomycetes</taxon>
        <taxon>Agaricomycetidae</taxon>
        <taxon>Boletales</taxon>
        <taxon>Boletales incertae sedis</taxon>
        <taxon>Leucogyrophana</taxon>
    </lineage>
</organism>
<dbReference type="HOGENOM" id="CLU_000288_57_18_1"/>
<gene>
    <name evidence="2" type="ORF">HYDPIDRAFT_103283</name>
</gene>
<dbReference type="Gene3D" id="2.130.10.10">
    <property type="entry name" value="YVTN repeat-like/Quinoprotein amine dehydrogenase"/>
    <property type="match status" value="1"/>
</dbReference>
<evidence type="ECO:0000256" key="1">
    <source>
        <dbReference type="PROSITE-ProRule" id="PRU00221"/>
    </source>
</evidence>
<dbReference type="PANTHER" id="PTHR19879">
    <property type="entry name" value="TRANSCRIPTION INITIATION FACTOR TFIID"/>
    <property type="match status" value="1"/>
</dbReference>
<proteinExistence type="predicted"/>
<dbReference type="Proteomes" id="UP000053820">
    <property type="component" value="Unassembled WGS sequence"/>
</dbReference>
<dbReference type="Pfam" id="PF00400">
    <property type="entry name" value="WD40"/>
    <property type="match status" value="2"/>
</dbReference>
<dbReference type="PANTHER" id="PTHR19879:SF9">
    <property type="entry name" value="TRANSCRIPTION INITIATION FACTOR TFIID SUBUNIT 5"/>
    <property type="match status" value="1"/>
</dbReference>
<feature type="non-terminal residue" evidence="2">
    <location>
        <position position="1"/>
    </location>
</feature>
<accession>A0A0C9VKP7</accession>
<evidence type="ECO:0000313" key="2">
    <source>
        <dbReference type="EMBL" id="KIJ58100.1"/>
    </source>
</evidence>
<evidence type="ECO:0000313" key="3">
    <source>
        <dbReference type="Proteomes" id="UP000053820"/>
    </source>
</evidence>
<dbReference type="PROSITE" id="PS50082">
    <property type="entry name" value="WD_REPEATS_2"/>
    <property type="match status" value="1"/>
</dbReference>
<dbReference type="SMART" id="SM00320">
    <property type="entry name" value="WD40"/>
    <property type="match status" value="3"/>
</dbReference>
<dbReference type="InterPro" id="IPR001680">
    <property type="entry name" value="WD40_rpt"/>
</dbReference>
<keyword evidence="1" id="KW-0853">WD repeat</keyword>
<keyword evidence="3" id="KW-1185">Reference proteome</keyword>
<dbReference type="OrthoDB" id="3203311at2759"/>
<dbReference type="PROSITE" id="PS50294">
    <property type="entry name" value="WD_REPEATS_REGION"/>
    <property type="match status" value="1"/>
</dbReference>
<reference evidence="2 3" key="1">
    <citation type="submission" date="2014-04" db="EMBL/GenBank/DDBJ databases">
        <title>Evolutionary Origins and Diversification of the Mycorrhizal Mutualists.</title>
        <authorList>
            <consortium name="DOE Joint Genome Institute"/>
            <consortium name="Mycorrhizal Genomics Consortium"/>
            <person name="Kohler A."/>
            <person name="Kuo A."/>
            <person name="Nagy L.G."/>
            <person name="Floudas D."/>
            <person name="Copeland A."/>
            <person name="Barry K.W."/>
            <person name="Cichocki N."/>
            <person name="Veneault-Fourrey C."/>
            <person name="LaButti K."/>
            <person name="Lindquist E.A."/>
            <person name="Lipzen A."/>
            <person name="Lundell T."/>
            <person name="Morin E."/>
            <person name="Murat C."/>
            <person name="Riley R."/>
            <person name="Ohm R."/>
            <person name="Sun H."/>
            <person name="Tunlid A."/>
            <person name="Henrissat B."/>
            <person name="Grigoriev I.V."/>
            <person name="Hibbett D.S."/>
            <person name="Martin F."/>
        </authorList>
    </citation>
    <scope>NUCLEOTIDE SEQUENCE [LARGE SCALE GENOMIC DNA]</scope>
    <source>
        <strain evidence="2 3">MD-312</strain>
    </source>
</reference>
<evidence type="ECO:0008006" key="4">
    <source>
        <dbReference type="Google" id="ProtNLM"/>
    </source>
</evidence>
<sequence>LEGHSDSARRVAFFPYGRRLLSASHYGTMIIWDVESGKEPPVVTGFKGRQVWGISFSPDGLRVAATGGSYVQIWDTCTREPIAALLEVPSGGFHMTAFSRDGSRVAADAGGGTVRVWGSVSGKVVFES</sequence>
<dbReference type="InterPro" id="IPR015943">
    <property type="entry name" value="WD40/YVTN_repeat-like_dom_sf"/>
</dbReference>
<dbReference type="EMBL" id="KN839988">
    <property type="protein sequence ID" value="KIJ58100.1"/>
    <property type="molecule type" value="Genomic_DNA"/>
</dbReference>
<dbReference type="AlphaFoldDB" id="A0A0C9VKP7"/>
<dbReference type="SUPFAM" id="SSF101908">
    <property type="entry name" value="Putative isomerase YbhE"/>
    <property type="match status" value="1"/>
</dbReference>
<name>A0A0C9VKP7_9AGAM</name>
<protein>
    <recommendedName>
        <fullName evidence="4">Anaphase-promoting complex subunit 4 WD40 domain-containing protein</fullName>
    </recommendedName>
</protein>